<dbReference type="PROSITE" id="PS51257">
    <property type="entry name" value="PROKAR_LIPOPROTEIN"/>
    <property type="match status" value="1"/>
</dbReference>
<sequence>MLHNIVRAIVFVVSTWSSCCRPQFRPLPIQGSSADEDLVYVKTRQRT</sequence>
<organism evidence="1">
    <name type="scientific">Arundo donax</name>
    <name type="common">Giant reed</name>
    <name type="synonym">Donax arundinaceus</name>
    <dbReference type="NCBI Taxonomy" id="35708"/>
    <lineage>
        <taxon>Eukaryota</taxon>
        <taxon>Viridiplantae</taxon>
        <taxon>Streptophyta</taxon>
        <taxon>Embryophyta</taxon>
        <taxon>Tracheophyta</taxon>
        <taxon>Spermatophyta</taxon>
        <taxon>Magnoliopsida</taxon>
        <taxon>Liliopsida</taxon>
        <taxon>Poales</taxon>
        <taxon>Poaceae</taxon>
        <taxon>PACMAD clade</taxon>
        <taxon>Arundinoideae</taxon>
        <taxon>Arundineae</taxon>
        <taxon>Arundo</taxon>
    </lineage>
</organism>
<reference evidence="1" key="1">
    <citation type="submission" date="2014-09" db="EMBL/GenBank/DDBJ databases">
        <authorList>
            <person name="Magalhaes I.L.F."/>
            <person name="Oliveira U."/>
            <person name="Santos F.R."/>
            <person name="Vidigal T.H.D.A."/>
            <person name="Brescovit A.D."/>
            <person name="Santos A.J."/>
        </authorList>
    </citation>
    <scope>NUCLEOTIDE SEQUENCE</scope>
    <source>
        <tissue evidence="1">Shoot tissue taken approximately 20 cm above the soil surface</tissue>
    </source>
</reference>
<name>A0A0A8Y4U2_ARUDO</name>
<evidence type="ECO:0000313" key="1">
    <source>
        <dbReference type="EMBL" id="JAD20969.1"/>
    </source>
</evidence>
<protein>
    <submittedName>
        <fullName evidence="1">Uncharacterized protein</fullName>
    </submittedName>
</protein>
<dbReference type="EMBL" id="GBRH01276926">
    <property type="protein sequence ID" value="JAD20969.1"/>
    <property type="molecule type" value="Transcribed_RNA"/>
</dbReference>
<proteinExistence type="predicted"/>
<reference evidence="1" key="2">
    <citation type="journal article" date="2015" name="Data Brief">
        <title>Shoot transcriptome of the giant reed, Arundo donax.</title>
        <authorList>
            <person name="Barrero R.A."/>
            <person name="Guerrero F.D."/>
            <person name="Moolhuijzen P."/>
            <person name="Goolsby J.A."/>
            <person name="Tidwell J."/>
            <person name="Bellgard S.E."/>
            <person name="Bellgard M.I."/>
        </authorList>
    </citation>
    <scope>NUCLEOTIDE SEQUENCE</scope>
    <source>
        <tissue evidence="1">Shoot tissue taken approximately 20 cm above the soil surface</tissue>
    </source>
</reference>
<accession>A0A0A8Y4U2</accession>
<dbReference type="AlphaFoldDB" id="A0A0A8Y4U2"/>